<dbReference type="EC" id="2.7.4.25" evidence="8"/>
<dbReference type="HAMAP" id="MF_00238">
    <property type="entry name" value="Cytidyl_kinase_type1"/>
    <property type="match status" value="1"/>
</dbReference>
<comment type="catalytic activity">
    <reaction evidence="6 8">
        <text>dCMP + ATP = dCDP + ADP</text>
        <dbReference type="Rhea" id="RHEA:25094"/>
        <dbReference type="ChEBI" id="CHEBI:30616"/>
        <dbReference type="ChEBI" id="CHEBI:57566"/>
        <dbReference type="ChEBI" id="CHEBI:58593"/>
        <dbReference type="ChEBI" id="CHEBI:456216"/>
        <dbReference type="EC" id="2.7.4.25"/>
    </reaction>
</comment>
<comment type="similarity">
    <text evidence="1 8">Belongs to the cytidylate kinase family. Type 1 subfamily.</text>
</comment>
<evidence type="ECO:0000256" key="2">
    <source>
        <dbReference type="ARBA" id="ARBA00022679"/>
    </source>
</evidence>
<dbReference type="Proteomes" id="UP000003704">
    <property type="component" value="Unassembled WGS sequence"/>
</dbReference>
<dbReference type="GO" id="GO:0036431">
    <property type="term" value="F:dCMP kinase activity"/>
    <property type="evidence" value="ECO:0007669"/>
    <property type="project" value="InterPro"/>
</dbReference>
<dbReference type="STRING" id="1172194.WQQ_40560"/>
<dbReference type="RefSeq" id="WP_007186991.1">
    <property type="nucleotide sequence ID" value="NZ_AKGD01000004.1"/>
</dbReference>
<gene>
    <name evidence="8" type="primary">cmk</name>
    <name evidence="10" type="ORF">WQQ_40560</name>
</gene>
<dbReference type="Pfam" id="PF02224">
    <property type="entry name" value="Cytidylate_kin"/>
    <property type="match status" value="1"/>
</dbReference>
<keyword evidence="5 8" id="KW-0067">ATP-binding</keyword>
<dbReference type="PANTHER" id="PTHR21299">
    <property type="entry name" value="CYTIDYLATE KINASE/PANTOATE-BETA-ALANINE LIGASE"/>
    <property type="match status" value="1"/>
</dbReference>
<sequence length="233" mass="24440">MTSSLNKGASVPVITVDGPSGVGKGTVSRGLAARLGWQRLDSGALYRILALAAVDAGITLSDTDAVAALAGGLDIRFTGDHEDNEAIWVNGRDIKSAVRAEATGGLASQIAAAPAVRAALLQRQKDFRVAPGLIGDGRDMGTVVFPDAALKLFLTASAEERARRRLLQLRAAGQDAILADLCTEISTRDERDRTRTVAPLVPASDAILIDTTHLNPTQVAERVEGLVKDRGLL</sequence>
<dbReference type="GO" id="GO:0006220">
    <property type="term" value="P:pyrimidine nucleotide metabolic process"/>
    <property type="evidence" value="ECO:0007669"/>
    <property type="project" value="UniProtKB-UniRule"/>
</dbReference>
<evidence type="ECO:0000256" key="7">
    <source>
        <dbReference type="ARBA" id="ARBA00048478"/>
    </source>
</evidence>
<dbReference type="SUPFAM" id="SSF52540">
    <property type="entry name" value="P-loop containing nucleoside triphosphate hydrolases"/>
    <property type="match status" value="1"/>
</dbReference>
<dbReference type="GO" id="GO:0005524">
    <property type="term" value="F:ATP binding"/>
    <property type="evidence" value="ECO:0007669"/>
    <property type="project" value="UniProtKB-UniRule"/>
</dbReference>
<keyword evidence="4 8" id="KW-0418">Kinase</keyword>
<evidence type="ECO:0000256" key="4">
    <source>
        <dbReference type="ARBA" id="ARBA00022777"/>
    </source>
</evidence>
<dbReference type="CDD" id="cd02020">
    <property type="entry name" value="CMPK"/>
    <property type="match status" value="1"/>
</dbReference>
<evidence type="ECO:0000256" key="1">
    <source>
        <dbReference type="ARBA" id="ARBA00009427"/>
    </source>
</evidence>
<feature type="binding site" evidence="8">
    <location>
        <begin position="18"/>
        <end position="26"/>
    </location>
    <ligand>
        <name>ATP</name>
        <dbReference type="ChEBI" id="CHEBI:30616"/>
    </ligand>
</feature>
<dbReference type="InterPro" id="IPR027417">
    <property type="entry name" value="P-loop_NTPase"/>
</dbReference>
<dbReference type="InterPro" id="IPR003136">
    <property type="entry name" value="Cytidylate_kin"/>
</dbReference>
<evidence type="ECO:0000256" key="6">
    <source>
        <dbReference type="ARBA" id="ARBA00047615"/>
    </source>
</evidence>
<evidence type="ECO:0000313" key="11">
    <source>
        <dbReference type="Proteomes" id="UP000003704"/>
    </source>
</evidence>
<comment type="catalytic activity">
    <reaction evidence="7 8">
        <text>CMP + ATP = CDP + ADP</text>
        <dbReference type="Rhea" id="RHEA:11600"/>
        <dbReference type="ChEBI" id="CHEBI:30616"/>
        <dbReference type="ChEBI" id="CHEBI:58069"/>
        <dbReference type="ChEBI" id="CHEBI:60377"/>
        <dbReference type="ChEBI" id="CHEBI:456216"/>
        <dbReference type="EC" id="2.7.4.25"/>
    </reaction>
</comment>
<keyword evidence="8" id="KW-0963">Cytoplasm</keyword>
<dbReference type="Gene3D" id="3.40.50.300">
    <property type="entry name" value="P-loop containing nucleotide triphosphate hydrolases"/>
    <property type="match status" value="1"/>
</dbReference>
<organism evidence="10 11">
    <name type="scientific">Hydrocarboniphaga effusa AP103</name>
    <dbReference type="NCBI Taxonomy" id="1172194"/>
    <lineage>
        <taxon>Bacteria</taxon>
        <taxon>Pseudomonadati</taxon>
        <taxon>Pseudomonadota</taxon>
        <taxon>Gammaproteobacteria</taxon>
        <taxon>Nevskiales</taxon>
        <taxon>Nevskiaceae</taxon>
        <taxon>Hydrocarboniphaga</taxon>
    </lineage>
</organism>
<dbReference type="InterPro" id="IPR011994">
    <property type="entry name" value="Cytidylate_kinase_dom"/>
</dbReference>
<dbReference type="GO" id="GO:0005829">
    <property type="term" value="C:cytosol"/>
    <property type="evidence" value="ECO:0007669"/>
    <property type="project" value="TreeGrafter"/>
</dbReference>
<evidence type="ECO:0000256" key="8">
    <source>
        <dbReference type="HAMAP-Rule" id="MF_00238"/>
    </source>
</evidence>
<comment type="caution">
    <text evidence="10">The sequence shown here is derived from an EMBL/GenBank/DDBJ whole genome shotgun (WGS) entry which is preliminary data.</text>
</comment>
<dbReference type="PANTHER" id="PTHR21299:SF2">
    <property type="entry name" value="CYTIDYLATE KINASE"/>
    <property type="match status" value="1"/>
</dbReference>
<evidence type="ECO:0000256" key="5">
    <source>
        <dbReference type="ARBA" id="ARBA00022840"/>
    </source>
</evidence>
<dbReference type="EMBL" id="AKGD01000004">
    <property type="protein sequence ID" value="EIT67621.1"/>
    <property type="molecule type" value="Genomic_DNA"/>
</dbReference>
<comment type="subcellular location">
    <subcellularLocation>
        <location evidence="8">Cytoplasm</location>
    </subcellularLocation>
</comment>
<accession>I8HWC5</accession>
<keyword evidence="3 8" id="KW-0547">Nucleotide-binding</keyword>
<dbReference type="PATRIC" id="fig|1172194.4.peg.3940"/>
<protein>
    <recommendedName>
        <fullName evidence="8">Cytidylate kinase</fullName>
        <shortName evidence="8">CK</shortName>
        <ecNumber evidence="8">2.7.4.25</ecNumber>
    </recommendedName>
    <alternativeName>
        <fullName evidence="8">Cytidine monophosphate kinase</fullName>
        <shortName evidence="8">CMP kinase</shortName>
    </alternativeName>
</protein>
<dbReference type="GO" id="GO:0036430">
    <property type="term" value="F:CMP kinase activity"/>
    <property type="evidence" value="ECO:0007669"/>
    <property type="project" value="RHEA"/>
</dbReference>
<keyword evidence="11" id="KW-1185">Reference proteome</keyword>
<feature type="domain" description="Cytidylate kinase" evidence="9">
    <location>
        <begin position="14"/>
        <end position="226"/>
    </location>
</feature>
<evidence type="ECO:0000259" key="9">
    <source>
        <dbReference type="Pfam" id="PF02224"/>
    </source>
</evidence>
<reference evidence="10 11" key="1">
    <citation type="journal article" date="2012" name="J. Bacteriol.">
        <title>Genome Sequence of n-Alkane-Degrading Hydrocarboniphaga effusa Strain AP103T (ATCC BAA-332T).</title>
        <authorList>
            <person name="Chang H.K."/>
            <person name="Zylstra G.J."/>
            <person name="Chae J.C."/>
        </authorList>
    </citation>
    <scope>NUCLEOTIDE SEQUENCE [LARGE SCALE GENOMIC DNA]</scope>
    <source>
        <strain evidence="10 11">AP103</strain>
    </source>
</reference>
<dbReference type="OrthoDB" id="9807434at2"/>
<proteinExistence type="inferred from homology"/>
<dbReference type="AlphaFoldDB" id="I8HWC5"/>
<evidence type="ECO:0000256" key="3">
    <source>
        <dbReference type="ARBA" id="ARBA00022741"/>
    </source>
</evidence>
<dbReference type="GO" id="GO:0015949">
    <property type="term" value="P:nucleobase-containing small molecule interconversion"/>
    <property type="evidence" value="ECO:0007669"/>
    <property type="project" value="TreeGrafter"/>
</dbReference>
<keyword evidence="2 8" id="KW-0808">Transferase</keyword>
<dbReference type="NCBIfam" id="TIGR00017">
    <property type="entry name" value="cmk"/>
    <property type="match status" value="1"/>
</dbReference>
<evidence type="ECO:0000313" key="10">
    <source>
        <dbReference type="EMBL" id="EIT67621.1"/>
    </source>
</evidence>
<name>I8HWC5_9GAMM</name>